<evidence type="ECO:0000313" key="2">
    <source>
        <dbReference type="EMBL" id="QYF48110.1"/>
    </source>
</evidence>
<dbReference type="Gene3D" id="3.90.550.10">
    <property type="entry name" value="Spore Coat Polysaccharide Biosynthesis Protein SpsA, Chain A"/>
    <property type="match status" value="1"/>
</dbReference>
<proteinExistence type="predicted"/>
<evidence type="ECO:0000313" key="3">
    <source>
        <dbReference type="Proteomes" id="UP000826014"/>
    </source>
</evidence>
<dbReference type="RefSeq" id="WP_215216376.1">
    <property type="nucleotide sequence ID" value="NZ_CP075587.1"/>
</dbReference>
<protein>
    <recommendedName>
        <fullName evidence="1">Glycosyltransferase 2-like domain-containing protein</fullName>
    </recommendedName>
</protein>
<dbReference type="InterPro" id="IPR001173">
    <property type="entry name" value="Glyco_trans_2-like"/>
</dbReference>
<name>A0ABX8V3S6_9BACT</name>
<dbReference type="InterPro" id="IPR029044">
    <property type="entry name" value="Nucleotide-diphossugar_trans"/>
</dbReference>
<reference evidence="2 3" key="1">
    <citation type="journal article" date="2022" name="bioRxiv">
        <title>Ecology and evolution of chlamydial symbionts of arthropods.</title>
        <authorList>
            <person name="Halter T."/>
            <person name="Koestlbacher S."/>
            <person name="Collingro A."/>
            <person name="Sixt B.S."/>
            <person name="Toenshoff E.R."/>
            <person name="Hendrickx F."/>
            <person name="Kostanjsek R."/>
            <person name="Horn M."/>
        </authorList>
    </citation>
    <scope>NUCLEOTIDE SEQUENCE [LARGE SCALE GENOMIC DNA]</scope>
    <source>
        <strain evidence="2">W744xW776</strain>
    </source>
</reference>
<gene>
    <name evidence="2" type="ORF">RHABOEDO_000210</name>
</gene>
<dbReference type="Pfam" id="PF00535">
    <property type="entry name" value="Glycos_transf_2"/>
    <property type="match status" value="1"/>
</dbReference>
<keyword evidence="3" id="KW-1185">Reference proteome</keyword>
<dbReference type="EMBL" id="CP075587">
    <property type="protein sequence ID" value="QYF48110.1"/>
    <property type="molecule type" value="Genomic_DNA"/>
</dbReference>
<dbReference type="Proteomes" id="UP000826014">
    <property type="component" value="Chromosome"/>
</dbReference>
<organism evidence="2 3">
    <name type="scientific">Candidatus Rhabdochlamydia oedothoracis</name>
    <dbReference type="NCBI Taxonomy" id="2720720"/>
    <lineage>
        <taxon>Bacteria</taxon>
        <taxon>Pseudomonadati</taxon>
        <taxon>Chlamydiota</taxon>
        <taxon>Chlamydiia</taxon>
        <taxon>Parachlamydiales</taxon>
        <taxon>Candidatus Rhabdochlamydiaceae</taxon>
        <taxon>Candidatus Rhabdochlamydia</taxon>
    </lineage>
</organism>
<feature type="domain" description="Glycosyltransferase 2-like" evidence="1">
    <location>
        <begin position="14"/>
        <end position="140"/>
    </location>
</feature>
<accession>A0ABX8V3S6</accession>
<evidence type="ECO:0000259" key="1">
    <source>
        <dbReference type="Pfam" id="PF00535"/>
    </source>
</evidence>
<dbReference type="SUPFAM" id="SSF53448">
    <property type="entry name" value="Nucleotide-diphospho-sugar transferases"/>
    <property type="match status" value="1"/>
</dbReference>
<sequence>MHFLFLITGRQSIQFAKRCIYSILGQKGNFSYDWLYVDDASGYSTHDRKALMQIMHERVLFLEKRHFQIRAIAKGISEIDHPNAIVCLVDGDDYLLGDALFHVAKAYQNPNIAMTYGNVLIDFRPYQDLQSPYFLDKQGVNTEYSDEVWRNLSFRQDGFRCFHLRTFRRWLWDFIDPVVFNRPNGDPIRASGDSAFVFPMLELLGEKKHVVFIETPIYVYRLHPGNVHCHDKKSQFEDLEFIRFFQKPFQPLDRALLKWYLDGACKECVE</sequence>